<reference evidence="2" key="2">
    <citation type="submission" date="2021-03" db="UniProtKB">
        <authorList>
            <consortium name="EnsemblPlants"/>
        </authorList>
    </citation>
    <scope>IDENTIFICATION</scope>
</reference>
<feature type="region of interest" description="Disordered" evidence="1">
    <location>
        <begin position="308"/>
        <end position="361"/>
    </location>
</feature>
<evidence type="ECO:0000256" key="1">
    <source>
        <dbReference type="SAM" id="MobiDB-lite"/>
    </source>
</evidence>
<dbReference type="OrthoDB" id="1903589at2759"/>
<dbReference type="RefSeq" id="XP_021732589.1">
    <property type="nucleotide sequence ID" value="XM_021876897.1"/>
</dbReference>
<dbReference type="PANTHER" id="PTHR35740">
    <property type="entry name" value="OS12G0111700 PROTEIN"/>
    <property type="match status" value="1"/>
</dbReference>
<dbReference type="Gramene" id="AUR62022982-RA">
    <property type="protein sequence ID" value="AUR62022982-RA:cds"/>
    <property type="gene ID" value="AUR62022982"/>
</dbReference>
<evidence type="ECO:0000313" key="2">
    <source>
        <dbReference type="EnsemblPlants" id="AUR62022982-RA:cds"/>
    </source>
</evidence>
<gene>
    <name evidence="2" type="primary">LOC110699373</name>
</gene>
<feature type="compositionally biased region" description="Basic and acidic residues" evidence="1">
    <location>
        <begin position="139"/>
        <end position="152"/>
    </location>
</feature>
<evidence type="ECO:0000313" key="3">
    <source>
        <dbReference type="Proteomes" id="UP000596660"/>
    </source>
</evidence>
<feature type="region of interest" description="Disordered" evidence="1">
    <location>
        <begin position="1"/>
        <end position="152"/>
    </location>
</feature>
<keyword evidence="3" id="KW-1185">Reference proteome</keyword>
<dbReference type="OMA" id="PHESQAA"/>
<reference evidence="2" key="1">
    <citation type="journal article" date="2017" name="Nature">
        <title>The genome of Chenopodium quinoa.</title>
        <authorList>
            <person name="Jarvis D.E."/>
            <person name="Ho Y.S."/>
            <person name="Lightfoot D.J."/>
            <person name="Schmoeckel S.M."/>
            <person name="Li B."/>
            <person name="Borm T.J.A."/>
            <person name="Ohyanagi H."/>
            <person name="Mineta K."/>
            <person name="Michell C.T."/>
            <person name="Saber N."/>
            <person name="Kharbatia N.M."/>
            <person name="Rupper R.R."/>
            <person name="Sharp A.R."/>
            <person name="Dally N."/>
            <person name="Boughton B.A."/>
            <person name="Woo Y.H."/>
            <person name="Gao G."/>
            <person name="Schijlen E.G.W.M."/>
            <person name="Guo X."/>
            <person name="Momin A.A."/>
            <person name="Negrao S."/>
            <person name="Al-Babili S."/>
            <person name="Gehring C."/>
            <person name="Roessner U."/>
            <person name="Jung C."/>
            <person name="Murphy K."/>
            <person name="Arold S.T."/>
            <person name="Gojobori T."/>
            <person name="van der Linden C.G."/>
            <person name="van Loo E.N."/>
            <person name="Jellen E.N."/>
            <person name="Maughan P.J."/>
            <person name="Tester M."/>
        </authorList>
    </citation>
    <scope>NUCLEOTIDE SEQUENCE [LARGE SCALE GENOMIC DNA]</scope>
    <source>
        <strain evidence="2">cv. PI 614886</strain>
    </source>
</reference>
<dbReference type="KEGG" id="cqi:110699373"/>
<dbReference type="PANTHER" id="PTHR35740:SF1">
    <property type="entry name" value="OS12G0111700 PROTEIN"/>
    <property type="match status" value="1"/>
</dbReference>
<sequence length="394" mass="43053">MEAEQRRSKRKPLSDCTNTVQNRRKIPSSSSKIPKSQTLIKPPKPFNSAANIVSNKQGNTCSSICSSPKSNTSTGSNNSQNISSIPRSPEPPAPATPLSDAGGVDGKKSRLSADQSQRHDAPRKDKGKMVADALAVDQSQRHDAPRKDKGKMVADASIIQLPTSLTSNSLQISSSAAPGHCSWPENQSVQNENLHTQTIKDKGKAIVDATVIESTSPWTSKYLHSSSPSFTSDDSLSKTSAVYSQKFHVLTRKDKGKMVLETPTSEASEPSTPHAPHESQAASGTRERPLTVYTHRRTRQGRKLAAGKINEPLTCPPGQRIKKKGLELDYDQGDSNSGSHTDPLPMHKKKRSRQKYDDSMHVLPKEEVERLRAMYADIDAFELPEEVASESELE</sequence>
<dbReference type="Proteomes" id="UP000596660">
    <property type="component" value="Unplaced"/>
</dbReference>
<dbReference type="SMR" id="A0A803M433"/>
<dbReference type="AlphaFoldDB" id="A0A803M433"/>
<feature type="compositionally biased region" description="Low complexity" evidence="1">
    <location>
        <begin position="66"/>
        <end position="87"/>
    </location>
</feature>
<feature type="region of interest" description="Disordered" evidence="1">
    <location>
        <begin position="254"/>
        <end position="291"/>
    </location>
</feature>
<dbReference type="EnsemblPlants" id="AUR62022982-RA">
    <property type="protein sequence ID" value="AUR62022982-RA:cds"/>
    <property type="gene ID" value="AUR62022982"/>
</dbReference>
<feature type="compositionally biased region" description="Basic and acidic residues" evidence="1">
    <location>
        <begin position="116"/>
        <end position="129"/>
    </location>
</feature>
<accession>A0A803M433</accession>
<dbReference type="GeneID" id="110699373"/>
<feature type="compositionally biased region" description="Polar residues" evidence="1">
    <location>
        <begin position="262"/>
        <end position="271"/>
    </location>
</feature>
<feature type="compositionally biased region" description="Polar residues" evidence="1">
    <location>
        <begin position="48"/>
        <end position="65"/>
    </location>
</feature>
<name>A0A803M433_CHEQI</name>
<organism evidence="2 3">
    <name type="scientific">Chenopodium quinoa</name>
    <name type="common">Quinoa</name>
    <dbReference type="NCBI Taxonomy" id="63459"/>
    <lineage>
        <taxon>Eukaryota</taxon>
        <taxon>Viridiplantae</taxon>
        <taxon>Streptophyta</taxon>
        <taxon>Embryophyta</taxon>
        <taxon>Tracheophyta</taxon>
        <taxon>Spermatophyta</taxon>
        <taxon>Magnoliopsida</taxon>
        <taxon>eudicotyledons</taxon>
        <taxon>Gunneridae</taxon>
        <taxon>Pentapetalae</taxon>
        <taxon>Caryophyllales</taxon>
        <taxon>Chenopodiaceae</taxon>
        <taxon>Chenopodioideae</taxon>
        <taxon>Atripliceae</taxon>
        <taxon>Chenopodium</taxon>
    </lineage>
</organism>
<feature type="compositionally biased region" description="Low complexity" evidence="1">
    <location>
        <begin position="27"/>
        <end position="36"/>
    </location>
</feature>
<protein>
    <submittedName>
        <fullName evidence="2">Uncharacterized protein</fullName>
    </submittedName>
</protein>
<proteinExistence type="predicted"/>